<evidence type="ECO:0000256" key="5">
    <source>
        <dbReference type="ARBA" id="ARBA00023136"/>
    </source>
</evidence>
<keyword evidence="3 6" id="KW-0812">Transmembrane</keyword>
<feature type="transmembrane region" description="Helical" evidence="6">
    <location>
        <begin position="121"/>
        <end position="145"/>
    </location>
</feature>
<dbReference type="Proteomes" id="UP001324380">
    <property type="component" value="Chromosome"/>
</dbReference>
<evidence type="ECO:0000313" key="9">
    <source>
        <dbReference type="EMBL" id="WPU90921.1"/>
    </source>
</evidence>
<evidence type="ECO:0000256" key="4">
    <source>
        <dbReference type="ARBA" id="ARBA00022989"/>
    </source>
</evidence>
<dbReference type="Pfam" id="PF02687">
    <property type="entry name" value="FtsX"/>
    <property type="match status" value="2"/>
</dbReference>
<keyword evidence="4 6" id="KW-1133">Transmembrane helix</keyword>
<feature type="transmembrane region" description="Helical" evidence="6">
    <location>
        <begin position="454"/>
        <end position="478"/>
    </location>
</feature>
<feature type="transmembrane region" description="Helical" evidence="6">
    <location>
        <begin position="546"/>
        <end position="566"/>
    </location>
</feature>
<feature type="transmembrane region" description="Helical" evidence="6">
    <location>
        <begin position="794"/>
        <end position="819"/>
    </location>
</feature>
<evidence type="ECO:0000313" key="10">
    <source>
        <dbReference type="Proteomes" id="UP001324380"/>
    </source>
</evidence>
<proteinExistence type="predicted"/>
<evidence type="ECO:0000256" key="1">
    <source>
        <dbReference type="ARBA" id="ARBA00004651"/>
    </source>
</evidence>
<dbReference type="EMBL" id="CP139558">
    <property type="protein sequence ID" value="WPU90921.1"/>
    <property type="molecule type" value="Genomic_DNA"/>
</dbReference>
<keyword evidence="2" id="KW-1003">Cell membrane</keyword>
<feature type="domain" description="ABC3 transporter permease C-terminal" evidence="7">
    <location>
        <begin position="797"/>
        <end position="906"/>
    </location>
</feature>
<reference evidence="9 10" key="1">
    <citation type="submission" date="2023-11" db="EMBL/GenBank/DDBJ databases">
        <title>Analysis of the Genomes of Mucilaginibacter gossypii cycad 4 and M. sabulilitoris SNA2: microbes with the potential for plant growth promotion.</title>
        <authorList>
            <person name="Hirsch A.M."/>
            <person name="Humm E."/>
            <person name="Rubbi M."/>
            <person name="Del Vecchio G."/>
            <person name="Ha S.M."/>
            <person name="Pellegrini M."/>
            <person name="Gunsalus R.P."/>
        </authorList>
    </citation>
    <scope>NUCLEOTIDE SEQUENCE [LARGE SCALE GENOMIC DNA]</scope>
    <source>
        <strain evidence="9 10">SNA2</strain>
    </source>
</reference>
<keyword evidence="5 6" id="KW-0472">Membrane</keyword>
<dbReference type="Pfam" id="PF12704">
    <property type="entry name" value="MacB_PCD"/>
    <property type="match status" value="1"/>
</dbReference>
<dbReference type="InterPro" id="IPR025857">
    <property type="entry name" value="MacB_PCD"/>
</dbReference>
<feature type="domain" description="MacB-like periplasmic core" evidence="8">
    <location>
        <begin position="123"/>
        <end position="315"/>
    </location>
</feature>
<organism evidence="9 10">
    <name type="scientific">Mucilaginibacter sabulilitoris</name>
    <dbReference type="NCBI Taxonomy" id="1173583"/>
    <lineage>
        <taxon>Bacteria</taxon>
        <taxon>Pseudomonadati</taxon>
        <taxon>Bacteroidota</taxon>
        <taxon>Sphingobacteriia</taxon>
        <taxon>Sphingobacteriales</taxon>
        <taxon>Sphingobacteriaceae</taxon>
        <taxon>Mucilaginibacter</taxon>
    </lineage>
</organism>
<dbReference type="RefSeq" id="WP_321560092.1">
    <property type="nucleotide sequence ID" value="NZ_CP139558.1"/>
</dbReference>
<feature type="transmembrane region" description="Helical" evidence="6">
    <location>
        <begin position="404"/>
        <end position="425"/>
    </location>
</feature>
<comment type="subcellular location">
    <subcellularLocation>
        <location evidence="1">Cell membrane</location>
        <topology evidence="1">Multi-pass membrane protein</topology>
    </subcellularLocation>
</comment>
<gene>
    <name evidence="9" type="ORF">SNE25_16500</name>
</gene>
<feature type="domain" description="ABC3 transporter permease C-terminal" evidence="7">
    <location>
        <begin position="409"/>
        <end position="522"/>
    </location>
</feature>
<sequence>MKLKGRILELAVKKLAGEATVEELQELDNFLNNDTDAFSVLRVLLAKWKTNEQVSKEDTDHNFAKLMVRIKSVESHQITQGAASNYNWQNKRKLITYPENGTIMIKNYLRSAFRNIKRHPFISFINIFGLTVGLTCCLLILSYIINERSYDKFNANAKDIRRVTRIFYAGKNVESLHLSAIAPPFGPLLQSAFPDIKKTTRVLPIRTTAFHYNGKLFNEQNSVFAEDNFFDFFTVPVVKGAPNNALKEPYSIMLSEAMAHKYFGDTDPIGKSLLLDNVFLGKINHDFKVTGVFKAFPPNSHMHPDILMSFSTLKDPAMYGANNLANDFGGNAFFTYLLFPKDYNTDRIESQLPDFLDKYVHLGGAASNAKTHDGTKLTFQKLADIHLHSHLDDEFEVNGDIKRVYIFSAIALFILLIACINYMNLSTARSVLRAKEIGIRKVIGAQRKEIISQFLSESVMITWFALALAMAATTFLLPMINHLANTHLAFNSLLQWQILVPVLLLSFIIGIVSGIYPAIFMSSFLPVKVLKGIIKTSSGGVSFRKVLVVVQFSISIILIIATTVVYRQLQYIQKADLGFNKDAVLTIGYVGQLHAQYDAFKAELLKNTAIKDVGRSSRIPSDRLLDYQGGSVLVDGVMKPIQGDLKSLSTDYSFIPTYGMKMVAGRNFSKAFSTDTNNFIVNEAAVRSLGWKIPQNAIGKDIKYGDVSGKVIGIVKDFHFESLHQTITPLLFRLPSNNNYHVMSIKVNSRNIQTAVSSLQATWHKYLPETPFDFTFLDDKFRQLYNSEQQQGNLFTIFSCIAICIACLGLFGLSAFTITQRVKEIGVRKVLGASVRQIVLELSKDFLRLVLISAVIAIPIARWSMHEWLADFAFHTDMNWWIFVAAGIIALVIAFVTISFQSIKAALANPVKSLRSE</sequence>
<evidence type="ECO:0000256" key="3">
    <source>
        <dbReference type="ARBA" id="ARBA00022692"/>
    </source>
</evidence>
<evidence type="ECO:0000259" key="7">
    <source>
        <dbReference type="Pfam" id="PF02687"/>
    </source>
</evidence>
<dbReference type="PANTHER" id="PTHR30572:SF18">
    <property type="entry name" value="ABC-TYPE MACROLIDE FAMILY EXPORT SYSTEM PERMEASE COMPONENT 2"/>
    <property type="match status" value="1"/>
</dbReference>
<evidence type="ECO:0000259" key="8">
    <source>
        <dbReference type="Pfam" id="PF12704"/>
    </source>
</evidence>
<accession>A0ABZ0TEJ1</accession>
<feature type="transmembrane region" description="Helical" evidence="6">
    <location>
        <begin position="498"/>
        <end position="525"/>
    </location>
</feature>
<feature type="transmembrane region" description="Helical" evidence="6">
    <location>
        <begin position="880"/>
        <end position="900"/>
    </location>
</feature>
<protein>
    <submittedName>
        <fullName evidence="9">ABC transporter permease</fullName>
    </submittedName>
</protein>
<keyword evidence="10" id="KW-1185">Reference proteome</keyword>
<evidence type="ECO:0000256" key="2">
    <source>
        <dbReference type="ARBA" id="ARBA00022475"/>
    </source>
</evidence>
<dbReference type="InterPro" id="IPR003838">
    <property type="entry name" value="ABC3_permease_C"/>
</dbReference>
<dbReference type="InterPro" id="IPR050250">
    <property type="entry name" value="Macrolide_Exporter_MacB"/>
</dbReference>
<evidence type="ECO:0000256" key="6">
    <source>
        <dbReference type="SAM" id="Phobius"/>
    </source>
</evidence>
<name>A0ABZ0TEJ1_9SPHI</name>
<feature type="transmembrane region" description="Helical" evidence="6">
    <location>
        <begin position="846"/>
        <end position="865"/>
    </location>
</feature>
<dbReference type="PANTHER" id="PTHR30572">
    <property type="entry name" value="MEMBRANE COMPONENT OF TRANSPORTER-RELATED"/>
    <property type="match status" value="1"/>
</dbReference>